<evidence type="ECO:0000313" key="1">
    <source>
        <dbReference type="EMBL" id="SFG78096.1"/>
    </source>
</evidence>
<dbReference type="AlphaFoldDB" id="A0A1I2UT11"/>
<reference evidence="2" key="1">
    <citation type="submission" date="2016-10" db="EMBL/GenBank/DDBJ databases">
        <authorList>
            <person name="Varghese N."/>
            <person name="Submissions S."/>
        </authorList>
    </citation>
    <scope>NUCLEOTIDE SEQUENCE [LARGE SCALE GENOMIC DNA]</scope>
    <source>
        <strain evidence="2">DSM 19315</strain>
    </source>
</reference>
<evidence type="ECO:0008006" key="3">
    <source>
        <dbReference type="Google" id="ProtNLM"/>
    </source>
</evidence>
<dbReference type="OrthoDB" id="1098767at2"/>
<protein>
    <recommendedName>
        <fullName evidence="3">6-bladed beta-propeller protein</fullName>
    </recommendedName>
</protein>
<dbReference type="Pfam" id="PF17170">
    <property type="entry name" value="DUF5128"/>
    <property type="match status" value="1"/>
</dbReference>
<gene>
    <name evidence="1" type="ORF">SAMN04487988_10820</name>
</gene>
<dbReference type="PROSITE" id="PS51257">
    <property type="entry name" value="PROKAR_LIPOPROTEIN"/>
    <property type="match status" value="1"/>
</dbReference>
<dbReference type="RefSeq" id="WP_092791840.1">
    <property type="nucleotide sequence ID" value="NZ_FOPC01000008.1"/>
</dbReference>
<organism evidence="1 2">
    <name type="scientific">Algoriphagus hitonicola</name>
    <dbReference type="NCBI Taxonomy" id="435880"/>
    <lineage>
        <taxon>Bacteria</taxon>
        <taxon>Pseudomonadati</taxon>
        <taxon>Bacteroidota</taxon>
        <taxon>Cytophagia</taxon>
        <taxon>Cytophagales</taxon>
        <taxon>Cyclobacteriaceae</taxon>
        <taxon>Algoriphagus</taxon>
    </lineage>
</organism>
<dbReference type="Proteomes" id="UP000199642">
    <property type="component" value="Unassembled WGS sequence"/>
</dbReference>
<dbReference type="STRING" id="435880.SAMN04487988_10820"/>
<proteinExistence type="predicted"/>
<accession>A0A1I2UT11</accession>
<keyword evidence="2" id="KW-1185">Reference proteome</keyword>
<evidence type="ECO:0000313" key="2">
    <source>
        <dbReference type="Proteomes" id="UP000199642"/>
    </source>
</evidence>
<dbReference type="EMBL" id="FOPC01000008">
    <property type="protein sequence ID" value="SFG78096.1"/>
    <property type="molecule type" value="Genomic_DNA"/>
</dbReference>
<sequence length="391" mass="45534">MRRNFWFYIILATIISCTKSSEFTTSNQTIEIQVENAKEAKLSELYESIEYVLLKKSDEFPLVRPYKFKFSGDLLGIEDPGAEQYVFFDLKGSPRFKLTASGGGPGEFQRTEDFQFSNNQIIIKDPMLSKFLFYDRQGNYLREEKSRVRTSYFFKNDEIELHYSKNIKEHGDFDFYRIENDQIISMVPSKTFIKDVVFGDNASFMTDPNSGNIVFNIPFATLIAFFDEQGQLNSLLEFDFGDKYINQEEAAKMTPEERNERVMSENLVSMGVSSFFPMNGGYLATFGTGYKYSHQVFLDENLKLKGHYYNISNDIDQMPVNTVPWFFQENRLGFFIPSSEFFADYLERFEIGTDATAKSNLHQFVEENQYELGEDSYVLTFLKVKKEVFND</sequence>
<name>A0A1I2UT11_9BACT</name>